<evidence type="ECO:0000313" key="14">
    <source>
        <dbReference type="Proteomes" id="UP000186235"/>
    </source>
</evidence>
<name>A0A1N6P2B9_9MICO</name>
<dbReference type="GO" id="GO:0051453">
    <property type="term" value="P:regulation of intracellular pH"/>
    <property type="evidence" value="ECO:0007669"/>
    <property type="project" value="TreeGrafter"/>
</dbReference>
<feature type="transmembrane region" description="Helical" evidence="11">
    <location>
        <begin position="321"/>
        <end position="344"/>
    </location>
</feature>
<dbReference type="GO" id="GO:0015386">
    <property type="term" value="F:potassium:proton antiporter activity"/>
    <property type="evidence" value="ECO:0007669"/>
    <property type="project" value="TreeGrafter"/>
</dbReference>
<dbReference type="InterPro" id="IPR006153">
    <property type="entry name" value="Cation/H_exchanger_TM"/>
</dbReference>
<dbReference type="AlphaFoldDB" id="A0A1N6P2B9"/>
<keyword evidence="9" id="KW-0739">Sodium transport</keyword>
<protein>
    <submittedName>
        <fullName evidence="13">Sodium/proton antiporter, CPA1 family</fullName>
    </submittedName>
</protein>
<dbReference type="GO" id="GO:0005886">
    <property type="term" value="C:plasma membrane"/>
    <property type="evidence" value="ECO:0007669"/>
    <property type="project" value="UniProtKB-SubCell"/>
</dbReference>
<keyword evidence="5 11" id="KW-1133">Transmembrane helix</keyword>
<feature type="region of interest" description="Disordered" evidence="10">
    <location>
        <begin position="375"/>
        <end position="410"/>
    </location>
</feature>
<evidence type="ECO:0000256" key="10">
    <source>
        <dbReference type="SAM" id="MobiDB-lite"/>
    </source>
</evidence>
<dbReference type="RefSeq" id="WP_076404002.1">
    <property type="nucleotide sequence ID" value="NZ_FTMI01000001.1"/>
</dbReference>
<feature type="transmembrane region" description="Helical" evidence="11">
    <location>
        <begin position="201"/>
        <end position="222"/>
    </location>
</feature>
<evidence type="ECO:0000313" key="13">
    <source>
        <dbReference type="EMBL" id="SIP98495.1"/>
    </source>
</evidence>
<feature type="transmembrane region" description="Helical" evidence="11">
    <location>
        <begin position="290"/>
        <end position="309"/>
    </location>
</feature>
<dbReference type="Pfam" id="PF00999">
    <property type="entry name" value="Na_H_Exchanger"/>
    <property type="match status" value="1"/>
</dbReference>
<dbReference type="InterPro" id="IPR018422">
    <property type="entry name" value="Cation/H_exchanger_CPA1"/>
</dbReference>
<evidence type="ECO:0000256" key="4">
    <source>
        <dbReference type="ARBA" id="ARBA00022692"/>
    </source>
</evidence>
<keyword evidence="7" id="KW-0406">Ion transport</keyword>
<evidence type="ECO:0000256" key="3">
    <source>
        <dbReference type="ARBA" id="ARBA00022475"/>
    </source>
</evidence>
<dbReference type="GO" id="GO:0015385">
    <property type="term" value="F:sodium:proton antiporter activity"/>
    <property type="evidence" value="ECO:0007669"/>
    <property type="project" value="InterPro"/>
</dbReference>
<evidence type="ECO:0000256" key="8">
    <source>
        <dbReference type="ARBA" id="ARBA00023136"/>
    </source>
</evidence>
<comment type="subcellular location">
    <subcellularLocation>
        <location evidence="1">Cell membrane</location>
        <topology evidence="1">Multi-pass membrane protein</topology>
    </subcellularLocation>
</comment>
<evidence type="ECO:0000256" key="9">
    <source>
        <dbReference type="ARBA" id="ARBA00023201"/>
    </source>
</evidence>
<feature type="transmembrane region" description="Helical" evidence="11">
    <location>
        <begin position="12"/>
        <end position="29"/>
    </location>
</feature>
<feature type="transmembrane region" description="Helical" evidence="11">
    <location>
        <begin position="66"/>
        <end position="83"/>
    </location>
</feature>
<keyword evidence="3" id="KW-1003">Cell membrane</keyword>
<evidence type="ECO:0000256" key="1">
    <source>
        <dbReference type="ARBA" id="ARBA00004651"/>
    </source>
</evidence>
<feature type="transmembrane region" description="Helical" evidence="11">
    <location>
        <begin position="124"/>
        <end position="145"/>
    </location>
</feature>
<evidence type="ECO:0000256" key="5">
    <source>
        <dbReference type="ARBA" id="ARBA00022989"/>
    </source>
</evidence>
<dbReference type="PANTHER" id="PTHR10110">
    <property type="entry name" value="SODIUM/HYDROGEN EXCHANGER"/>
    <property type="match status" value="1"/>
</dbReference>
<keyword evidence="4 11" id="KW-0812">Transmembrane</keyword>
<dbReference type="Gene3D" id="6.10.140.1330">
    <property type="match status" value="1"/>
</dbReference>
<feature type="transmembrane region" description="Helical" evidence="11">
    <location>
        <begin position="95"/>
        <end position="118"/>
    </location>
</feature>
<feature type="transmembrane region" description="Helical" evidence="11">
    <location>
        <begin position="36"/>
        <end position="54"/>
    </location>
</feature>
<organism evidence="13 14">
    <name type="scientific">Cellulosimicrobium aquatile</name>
    <dbReference type="NCBI Taxonomy" id="1612203"/>
    <lineage>
        <taxon>Bacteria</taxon>
        <taxon>Bacillati</taxon>
        <taxon>Actinomycetota</taxon>
        <taxon>Actinomycetes</taxon>
        <taxon>Micrococcales</taxon>
        <taxon>Promicromonosporaceae</taxon>
        <taxon>Cellulosimicrobium</taxon>
    </lineage>
</organism>
<evidence type="ECO:0000256" key="6">
    <source>
        <dbReference type="ARBA" id="ARBA00023053"/>
    </source>
</evidence>
<dbReference type="PANTHER" id="PTHR10110:SF86">
    <property type="entry name" value="SODIUM_HYDROGEN EXCHANGER 7"/>
    <property type="match status" value="1"/>
</dbReference>
<feature type="compositionally biased region" description="Pro residues" evidence="10">
    <location>
        <begin position="380"/>
        <end position="394"/>
    </location>
</feature>
<evidence type="ECO:0000256" key="7">
    <source>
        <dbReference type="ARBA" id="ARBA00023065"/>
    </source>
</evidence>
<feature type="transmembrane region" description="Helical" evidence="11">
    <location>
        <begin position="252"/>
        <end position="270"/>
    </location>
</feature>
<feature type="transmembrane region" description="Helical" evidence="11">
    <location>
        <begin position="166"/>
        <end position="189"/>
    </location>
</feature>
<keyword evidence="14" id="KW-1185">Reference proteome</keyword>
<gene>
    <name evidence="13" type="ORF">SAMN05518682_0902</name>
</gene>
<sequence length="625" mass="65802">MEFPFSLTEEQILSLIVVGTLAVVAIVGVNALAPKAGVAAPLVLVAVGVVVSFVPAVPEIEFEPEWILAGILPPLLYSAAVGLPTMDFRRDFTAISGLSVVLVLLSTALLGYLFTWLIPGIPLAAGFALGAIVSPTDAVATSIVKRLGASPRVVTLLEGESLLNDASALVLLRSAIAGIGIAVATGGSATRVSLWSVAGDFVFAVVVAVLVGFLVGFLGLFVRRRLANPALSTAVSFVVPFLAYLPSEELGASGLVAVVTAGLVTGNGAAKYLRPQHRLAEESNWRTVELLLEGTVFLLMGLELFALVTDVQEAHGSLWRAVGVAALAAVVILVVRSAYVATLLRSLARRARRGESMRGVIAGMQEKLDARFAADGTPVTPAPARPSPAGPAPRTPERRGAEMVAKAPPERVGRLRSSLRRRAADIDYLTAERLGWREGTLLVWAGMRGVVTLAAAQTLPLDTPQRSFLVLVAFGVAAGTLVVQGGTLPWVVRRLGLSGGSTRADEDRGAVRAELDGAAVAVIDAPDLRRADGTTYDGAVVARVRRDVVRELENRDTDAATSADLFAQYKELRLRAIAAQRVALLDARTSGAYSSQALRHALDLLDAEQIDLELRRGPYVPGDDD</sequence>
<reference evidence="14" key="1">
    <citation type="submission" date="2017-01" db="EMBL/GenBank/DDBJ databases">
        <authorList>
            <person name="Varghese N."/>
            <person name="Submissions S."/>
        </authorList>
    </citation>
    <scope>NUCLEOTIDE SEQUENCE [LARGE SCALE GENOMIC DNA]</scope>
    <source>
        <strain evidence="14">3bp</strain>
    </source>
</reference>
<dbReference type="EMBL" id="FTMI01000001">
    <property type="protein sequence ID" value="SIP98495.1"/>
    <property type="molecule type" value="Genomic_DNA"/>
</dbReference>
<proteinExistence type="predicted"/>
<keyword evidence="8 11" id="KW-0472">Membrane</keyword>
<feature type="transmembrane region" description="Helical" evidence="11">
    <location>
        <begin position="467"/>
        <end position="492"/>
    </location>
</feature>
<feature type="transmembrane region" description="Helical" evidence="11">
    <location>
        <begin position="229"/>
        <end position="246"/>
    </location>
</feature>
<evidence type="ECO:0000259" key="12">
    <source>
        <dbReference type="Pfam" id="PF00999"/>
    </source>
</evidence>
<evidence type="ECO:0000256" key="11">
    <source>
        <dbReference type="SAM" id="Phobius"/>
    </source>
</evidence>
<evidence type="ECO:0000256" key="2">
    <source>
        <dbReference type="ARBA" id="ARBA00022448"/>
    </source>
</evidence>
<keyword evidence="2" id="KW-0813">Transport</keyword>
<accession>A0A1N6P2B9</accession>
<keyword evidence="6" id="KW-0915">Sodium</keyword>
<dbReference type="Proteomes" id="UP000186235">
    <property type="component" value="Unassembled WGS sequence"/>
</dbReference>
<feature type="domain" description="Cation/H+ exchanger transmembrane" evidence="12">
    <location>
        <begin position="23"/>
        <end position="357"/>
    </location>
</feature>
<dbReference type="GO" id="GO:0098719">
    <property type="term" value="P:sodium ion import across plasma membrane"/>
    <property type="evidence" value="ECO:0007669"/>
    <property type="project" value="TreeGrafter"/>
</dbReference>